<evidence type="ECO:0000256" key="4">
    <source>
        <dbReference type="ARBA" id="ARBA00023163"/>
    </source>
</evidence>
<feature type="domain" description="HTH lysR-type" evidence="5">
    <location>
        <begin position="6"/>
        <end position="63"/>
    </location>
</feature>
<dbReference type="PANTHER" id="PTHR30537:SF74">
    <property type="entry name" value="HTH-TYPE TRANSCRIPTIONAL REGULATOR TRPI"/>
    <property type="match status" value="1"/>
</dbReference>
<dbReference type="PRINTS" id="PR00039">
    <property type="entry name" value="HTHLYSR"/>
</dbReference>
<dbReference type="Gene3D" id="1.10.10.10">
    <property type="entry name" value="Winged helix-like DNA-binding domain superfamily/Winged helix DNA-binding domain"/>
    <property type="match status" value="1"/>
</dbReference>
<dbReference type="InterPro" id="IPR036388">
    <property type="entry name" value="WH-like_DNA-bd_sf"/>
</dbReference>
<dbReference type="SUPFAM" id="SSF46785">
    <property type="entry name" value="Winged helix' DNA-binding domain"/>
    <property type="match status" value="1"/>
</dbReference>
<dbReference type="Pfam" id="PF00126">
    <property type="entry name" value="HTH_1"/>
    <property type="match status" value="1"/>
</dbReference>
<evidence type="ECO:0000256" key="1">
    <source>
        <dbReference type="ARBA" id="ARBA00009437"/>
    </source>
</evidence>
<dbReference type="KEGG" id="haa:A5892_02240"/>
<name>A0A172YB20_9GAMM</name>
<dbReference type="GO" id="GO:0043565">
    <property type="term" value="F:sequence-specific DNA binding"/>
    <property type="evidence" value="ECO:0007669"/>
    <property type="project" value="TreeGrafter"/>
</dbReference>
<sequence length="308" mass="34152">MRRALPPLNSLRAFDALARLGSVGAAATELCVTPGAISHQIRQLEERLGVALFERDRRALKLSQSGTVYARQVREAFQLLTESTLKLGLPSVEGRLKIACAPALANHWLTHQLHDLRKVFGEISLELTPLNLDRAQAVDDEYELAIVYGAGEWEGLEVQLLTHFEMFPVCSPSFFRGRSLPTRIDEVEGGWLLHEDQGGHWKRWLAAAGARLTHLERGYRLGNASMALEAATSGAGIALGDVFVCEDALSSGRLVRLFDTAVRAQYGYYLVGRAGSFDNPRARVFVDWLESRLERTRKRFSAAPTPNV</sequence>
<dbReference type="PANTHER" id="PTHR30537">
    <property type="entry name" value="HTH-TYPE TRANSCRIPTIONAL REGULATOR"/>
    <property type="match status" value="1"/>
</dbReference>
<dbReference type="AlphaFoldDB" id="A0A172YB20"/>
<organism evidence="6 7">
    <name type="scientific">Halotalea alkalilenta</name>
    <dbReference type="NCBI Taxonomy" id="376489"/>
    <lineage>
        <taxon>Bacteria</taxon>
        <taxon>Pseudomonadati</taxon>
        <taxon>Pseudomonadota</taxon>
        <taxon>Gammaproteobacteria</taxon>
        <taxon>Oceanospirillales</taxon>
        <taxon>Halomonadaceae</taxon>
        <taxon>Halotalea</taxon>
    </lineage>
</organism>
<keyword evidence="4" id="KW-0804">Transcription</keyword>
<dbReference type="Pfam" id="PF03466">
    <property type="entry name" value="LysR_substrate"/>
    <property type="match status" value="1"/>
</dbReference>
<dbReference type="InterPro" id="IPR036390">
    <property type="entry name" value="WH_DNA-bd_sf"/>
</dbReference>
<dbReference type="CDD" id="cd08432">
    <property type="entry name" value="PBP2_GcdR_TrpI_HvrB_AmpR_like"/>
    <property type="match status" value="1"/>
</dbReference>
<gene>
    <name evidence="6" type="ORF">A5892_02240</name>
</gene>
<dbReference type="PROSITE" id="PS50931">
    <property type="entry name" value="HTH_LYSR"/>
    <property type="match status" value="1"/>
</dbReference>
<keyword evidence="3" id="KW-0238">DNA-binding</keyword>
<evidence type="ECO:0000256" key="2">
    <source>
        <dbReference type="ARBA" id="ARBA00023015"/>
    </source>
</evidence>
<reference evidence="6 7" key="1">
    <citation type="submission" date="2016-04" db="EMBL/GenBank/DDBJ databases">
        <title>Complete Genome Sequence of Halotalea alkalilenta IHB B 13600.</title>
        <authorList>
            <person name="Swarnkar M.K."/>
            <person name="Sharma A."/>
            <person name="Kaushal K."/>
            <person name="Soni R."/>
            <person name="Rana S."/>
            <person name="Singh A.K."/>
            <person name="Gulati A."/>
        </authorList>
    </citation>
    <scope>NUCLEOTIDE SEQUENCE [LARGE SCALE GENOMIC DNA]</scope>
    <source>
        <strain evidence="6 7">IHB B 13600</strain>
    </source>
</reference>
<dbReference type="STRING" id="376489.A5892_02240"/>
<evidence type="ECO:0000256" key="3">
    <source>
        <dbReference type="ARBA" id="ARBA00023125"/>
    </source>
</evidence>
<evidence type="ECO:0000313" key="7">
    <source>
        <dbReference type="Proteomes" id="UP000077875"/>
    </source>
</evidence>
<dbReference type="EMBL" id="CP015243">
    <property type="protein sequence ID" value="ANF56429.1"/>
    <property type="molecule type" value="Genomic_DNA"/>
</dbReference>
<dbReference type="Gene3D" id="3.40.190.10">
    <property type="entry name" value="Periplasmic binding protein-like II"/>
    <property type="match status" value="2"/>
</dbReference>
<dbReference type="GO" id="GO:0003700">
    <property type="term" value="F:DNA-binding transcription factor activity"/>
    <property type="evidence" value="ECO:0007669"/>
    <property type="project" value="InterPro"/>
</dbReference>
<keyword evidence="2" id="KW-0805">Transcription regulation</keyword>
<evidence type="ECO:0000313" key="6">
    <source>
        <dbReference type="EMBL" id="ANF56429.1"/>
    </source>
</evidence>
<evidence type="ECO:0000259" key="5">
    <source>
        <dbReference type="PROSITE" id="PS50931"/>
    </source>
</evidence>
<dbReference type="Proteomes" id="UP000077875">
    <property type="component" value="Chromosome"/>
</dbReference>
<dbReference type="SUPFAM" id="SSF53850">
    <property type="entry name" value="Periplasmic binding protein-like II"/>
    <property type="match status" value="1"/>
</dbReference>
<dbReference type="InterPro" id="IPR000847">
    <property type="entry name" value="LysR_HTH_N"/>
</dbReference>
<dbReference type="RefSeq" id="WP_064121410.1">
    <property type="nucleotide sequence ID" value="NZ_CP015243.1"/>
</dbReference>
<dbReference type="InterPro" id="IPR058163">
    <property type="entry name" value="LysR-type_TF_proteobact-type"/>
</dbReference>
<accession>A0A172YB20</accession>
<dbReference type="FunFam" id="1.10.10.10:FF:000038">
    <property type="entry name" value="Glycine cleavage system transcriptional activator"/>
    <property type="match status" value="1"/>
</dbReference>
<comment type="similarity">
    <text evidence="1">Belongs to the LysR transcriptional regulatory family.</text>
</comment>
<protein>
    <recommendedName>
        <fullName evidence="5">HTH lysR-type domain-containing protein</fullName>
    </recommendedName>
</protein>
<proteinExistence type="inferred from homology"/>
<dbReference type="GO" id="GO:0006351">
    <property type="term" value="P:DNA-templated transcription"/>
    <property type="evidence" value="ECO:0007669"/>
    <property type="project" value="TreeGrafter"/>
</dbReference>
<dbReference type="InterPro" id="IPR005119">
    <property type="entry name" value="LysR_subst-bd"/>
</dbReference>
<keyword evidence="7" id="KW-1185">Reference proteome</keyword>